<dbReference type="GO" id="GO:0005975">
    <property type="term" value="P:carbohydrate metabolic process"/>
    <property type="evidence" value="ECO:0007669"/>
    <property type="project" value="InterPro"/>
</dbReference>
<feature type="domain" description="Spermatogenesis-associated protein 20-like TRX" evidence="1">
    <location>
        <begin position="4"/>
        <end position="164"/>
    </location>
</feature>
<gene>
    <name evidence="2" type="ORF">H2LOC_008090</name>
</gene>
<dbReference type="PANTHER" id="PTHR42899:SF1">
    <property type="entry name" value="SPERMATOGENESIS-ASSOCIATED PROTEIN 20"/>
    <property type="match status" value="1"/>
</dbReference>
<sequence>MSSNELGRAASPYLQQHAANPVHWRMWTPAALEEAREQRKPILLSIGYAACHWCHVMAHESFEDPATAAVMNDLFVNIKVDREERPDIDHIYMSSLQAFGLQGGWPLTMFLTPEGEAFWGGTYFPKVAQYGRPDFVTVMKTVSQTFRAEPDKIAHNAAAVRKSLAQAALAARSEKTEIAPRALDELAPRVAGLIDSRNGGLRGAPKFPNAPILEFLWRAGRRLRDSFYLELVKLTLTRMSEGGLFDHLGGGYARYSTDERWLVPHFEKMLYDNAQILELLALCHRDSGDVIFRTRARETVAWLRREMTHPEGAFCASLDADSEGEEGKFYVWTTDELKEILDEDDARFFGLVYDAASGGNWTDDHGRTVVILNQLDATSPSPQEEARLAPLRKKLFEAREKRIRPGLDDKIMADWNGLMIAALINAATLFDEPEWIGLAARAYDFIVGAMSYSDEAGDIRLAHSWRAGVSVRPGMALDYAAMIRAALALHETRNWVGRRERDYLADAIAWARSLEARHRDARTGLLTMAASDASDVLVRLAPTADDAIPNAHPLYLTALVRLAGFTGDAGWIKRADELFAAVGPSAQTNLLAHAGILNALDFRLGVKEIVTAGPKRQELYETALGAPFPERIVIDIDRPELLPAESPRRAQADSAGEAAAFVCAGGACSAPITDKRDLLDRLERPVS</sequence>
<dbReference type="AlphaFoldDB" id="A0A6B8KDI2"/>
<dbReference type="CDD" id="cd02955">
    <property type="entry name" value="SSP411"/>
    <property type="match status" value="1"/>
</dbReference>
<dbReference type="KEGG" id="mhey:H2LOC_008090"/>
<reference evidence="2 3" key="1">
    <citation type="submission" date="2019-11" db="EMBL/GenBank/DDBJ databases">
        <title>The genome sequence of Methylocystis heyeri.</title>
        <authorList>
            <person name="Oshkin I.Y."/>
            <person name="Miroshnikov K."/>
            <person name="Dedysh S.N."/>
        </authorList>
    </citation>
    <scope>NUCLEOTIDE SEQUENCE [LARGE SCALE GENOMIC DNA]</scope>
    <source>
        <strain evidence="2 3">H2</strain>
    </source>
</reference>
<dbReference type="RefSeq" id="WP_136495936.1">
    <property type="nucleotide sequence ID" value="NZ_CP046052.1"/>
</dbReference>
<evidence type="ECO:0000313" key="3">
    <source>
        <dbReference type="Proteomes" id="UP000309061"/>
    </source>
</evidence>
<proteinExistence type="predicted"/>
<dbReference type="InterPro" id="IPR008928">
    <property type="entry name" value="6-hairpin_glycosidase_sf"/>
</dbReference>
<keyword evidence="3" id="KW-1185">Reference proteome</keyword>
<organism evidence="2 3">
    <name type="scientific">Methylocystis heyeri</name>
    <dbReference type="NCBI Taxonomy" id="391905"/>
    <lineage>
        <taxon>Bacteria</taxon>
        <taxon>Pseudomonadati</taxon>
        <taxon>Pseudomonadota</taxon>
        <taxon>Alphaproteobacteria</taxon>
        <taxon>Hyphomicrobiales</taxon>
        <taxon>Methylocystaceae</taxon>
        <taxon>Methylocystis</taxon>
    </lineage>
</organism>
<dbReference type="OrthoDB" id="9762614at2"/>
<dbReference type="PANTHER" id="PTHR42899">
    <property type="entry name" value="SPERMATOGENESIS-ASSOCIATED PROTEIN 20"/>
    <property type="match status" value="1"/>
</dbReference>
<dbReference type="SUPFAM" id="SSF52833">
    <property type="entry name" value="Thioredoxin-like"/>
    <property type="match status" value="1"/>
</dbReference>
<dbReference type="PIRSF" id="PIRSF006402">
    <property type="entry name" value="UCP006402_thioredoxin"/>
    <property type="match status" value="1"/>
</dbReference>
<dbReference type="InterPro" id="IPR036249">
    <property type="entry name" value="Thioredoxin-like_sf"/>
</dbReference>
<dbReference type="SUPFAM" id="SSF48208">
    <property type="entry name" value="Six-hairpin glycosidases"/>
    <property type="match status" value="1"/>
</dbReference>
<dbReference type="EMBL" id="CP046052">
    <property type="protein sequence ID" value="QGM45662.1"/>
    <property type="molecule type" value="Genomic_DNA"/>
</dbReference>
<dbReference type="Proteomes" id="UP000309061">
    <property type="component" value="Chromosome"/>
</dbReference>
<protein>
    <submittedName>
        <fullName evidence="2">DUF255 domain-containing protein</fullName>
    </submittedName>
</protein>
<dbReference type="InterPro" id="IPR004879">
    <property type="entry name" value="Ssp411-like_TRX"/>
</dbReference>
<dbReference type="InterPro" id="IPR024705">
    <property type="entry name" value="Ssp411"/>
</dbReference>
<evidence type="ECO:0000313" key="2">
    <source>
        <dbReference type="EMBL" id="QGM45662.1"/>
    </source>
</evidence>
<name>A0A6B8KDI2_9HYPH</name>
<dbReference type="Pfam" id="PF03190">
    <property type="entry name" value="Thioredox_DsbH"/>
    <property type="match status" value="1"/>
</dbReference>
<evidence type="ECO:0000259" key="1">
    <source>
        <dbReference type="Pfam" id="PF03190"/>
    </source>
</evidence>
<accession>A0A6B8KDI2</accession>
<dbReference type="Gene3D" id="3.40.30.10">
    <property type="entry name" value="Glutaredoxin"/>
    <property type="match status" value="1"/>
</dbReference>